<feature type="region of interest" description="Disordered" evidence="1">
    <location>
        <begin position="1"/>
        <end position="21"/>
    </location>
</feature>
<dbReference type="InterPro" id="IPR010406">
    <property type="entry name" value="DUF1003"/>
</dbReference>
<keyword evidence="4" id="KW-1185">Reference proteome</keyword>
<sequence>MERPPKIAEAPSSDDPPADDGRISRVLDRNIDVLLSRQDAAESAMTLQTRVADAITRFVGSMPFVYIHLAAVVLWVLANVGWLPPIPVFDPSFVMLAMIASVEAIFITTFVLISQNRMMEMESRRADLNLQISLLAEHETTRLIALVSAIAERLDVETDVNPEELDDLKQTVSPEAVLNQIERKRKSD</sequence>
<feature type="transmembrane region" description="Helical" evidence="2">
    <location>
        <begin position="64"/>
        <end position="82"/>
    </location>
</feature>
<comment type="caution">
    <text evidence="3">The sequence shown here is derived from an EMBL/GenBank/DDBJ whole genome shotgun (WGS) entry which is preliminary data.</text>
</comment>
<dbReference type="Pfam" id="PF06210">
    <property type="entry name" value="DUF1003"/>
    <property type="match status" value="1"/>
</dbReference>
<accession>A0A2T5BAZ8</accession>
<gene>
    <name evidence="3" type="ORF">C7449_103161</name>
</gene>
<protein>
    <submittedName>
        <fullName evidence="3">Putative membrane protein</fullName>
    </submittedName>
</protein>
<dbReference type="OrthoDB" id="9795736at2"/>
<dbReference type="Proteomes" id="UP000241247">
    <property type="component" value="Unassembled WGS sequence"/>
</dbReference>
<dbReference type="EMBL" id="PZZZ01000003">
    <property type="protein sequence ID" value="PTM96147.1"/>
    <property type="molecule type" value="Genomic_DNA"/>
</dbReference>
<name>A0A2T5BAZ8_MYCDI</name>
<evidence type="ECO:0000256" key="2">
    <source>
        <dbReference type="SAM" id="Phobius"/>
    </source>
</evidence>
<keyword evidence="2" id="KW-0472">Membrane</keyword>
<evidence type="ECO:0000256" key="1">
    <source>
        <dbReference type="SAM" id="MobiDB-lite"/>
    </source>
</evidence>
<proteinExistence type="predicted"/>
<keyword evidence="2" id="KW-1133">Transmembrane helix</keyword>
<evidence type="ECO:0000313" key="3">
    <source>
        <dbReference type="EMBL" id="PTM96147.1"/>
    </source>
</evidence>
<keyword evidence="2" id="KW-0812">Transmembrane</keyword>
<dbReference type="RefSeq" id="WP_108002229.1">
    <property type="nucleotide sequence ID" value="NZ_JBHEEX010000009.1"/>
</dbReference>
<reference evidence="3 4" key="1">
    <citation type="submission" date="2018-04" db="EMBL/GenBank/DDBJ databases">
        <title>Genomic Encyclopedia of Type Strains, Phase IV (KMG-IV): sequencing the most valuable type-strain genomes for metagenomic binning, comparative biology and taxonomic classification.</title>
        <authorList>
            <person name="Goeker M."/>
        </authorList>
    </citation>
    <scope>NUCLEOTIDE SEQUENCE [LARGE SCALE GENOMIC DNA]</scope>
    <source>
        <strain evidence="3 4">DSM 7138</strain>
    </source>
</reference>
<evidence type="ECO:0000313" key="4">
    <source>
        <dbReference type="Proteomes" id="UP000241247"/>
    </source>
</evidence>
<organism evidence="3 4">
    <name type="scientific">Mycoplana dimorpha</name>
    <dbReference type="NCBI Taxonomy" id="28320"/>
    <lineage>
        <taxon>Bacteria</taxon>
        <taxon>Pseudomonadati</taxon>
        <taxon>Pseudomonadota</taxon>
        <taxon>Alphaproteobacteria</taxon>
        <taxon>Hyphomicrobiales</taxon>
        <taxon>Rhizobiaceae</taxon>
        <taxon>Mycoplana</taxon>
    </lineage>
</organism>
<dbReference type="AlphaFoldDB" id="A0A2T5BAZ8"/>
<feature type="transmembrane region" description="Helical" evidence="2">
    <location>
        <begin position="94"/>
        <end position="114"/>
    </location>
</feature>